<keyword evidence="3" id="KW-1185">Reference proteome</keyword>
<evidence type="ECO:0000256" key="1">
    <source>
        <dbReference type="SAM" id="Phobius"/>
    </source>
</evidence>
<evidence type="ECO:0000313" key="3">
    <source>
        <dbReference type="Proteomes" id="UP000265520"/>
    </source>
</evidence>
<keyword evidence="1" id="KW-0812">Transmembrane</keyword>
<sequence length="116" mass="13825">ELQDRGVQCLSILCCRVGEHQKHFCKLFKEYGMLEPYFFVVFHGVFMCAYVLQELHRYHDIAVARKIKHTRVMIRLLIWVNRNWKIWEKLEDSTHAIVARARITLDQGSLALILRL</sequence>
<accession>A0A392P9L3</accession>
<organism evidence="2 3">
    <name type="scientific">Trifolium medium</name>
    <dbReference type="NCBI Taxonomy" id="97028"/>
    <lineage>
        <taxon>Eukaryota</taxon>
        <taxon>Viridiplantae</taxon>
        <taxon>Streptophyta</taxon>
        <taxon>Embryophyta</taxon>
        <taxon>Tracheophyta</taxon>
        <taxon>Spermatophyta</taxon>
        <taxon>Magnoliopsida</taxon>
        <taxon>eudicotyledons</taxon>
        <taxon>Gunneridae</taxon>
        <taxon>Pentapetalae</taxon>
        <taxon>rosids</taxon>
        <taxon>fabids</taxon>
        <taxon>Fabales</taxon>
        <taxon>Fabaceae</taxon>
        <taxon>Papilionoideae</taxon>
        <taxon>50 kb inversion clade</taxon>
        <taxon>NPAAA clade</taxon>
        <taxon>Hologalegina</taxon>
        <taxon>IRL clade</taxon>
        <taxon>Trifolieae</taxon>
        <taxon>Trifolium</taxon>
    </lineage>
</organism>
<comment type="caution">
    <text evidence="2">The sequence shown here is derived from an EMBL/GenBank/DDBJ whole genome shotgun (WGS) entry which is preliminary data.</text>
</comment>
<feature type="non-terminal residue" evidence="2">
    <location>
        <position position="1"/>
    </location>
</feature>
<dbReference type="Proteomes" id="UP000265520">
    <property type="component" value="Unassembled WGS sequence"/>
</dbReference>
<reference evidence="2 3" key="1">
    <citation type="journal article" date="2018" name="Front. Plant Sci.">
        <title>Red Clover (Trifolium pratense) and Zigzag Clover (T. medium) - A Picture of Genomic Similarities and Differences.</title>
        <authorList>
            <person name="Dluhosova J."/>
            <person name="Istvanek J."/>
            <person name="Nedelnik J."/>
            <person name="Repkova J."/>
        </authorList>
    </citation>
    <scope>NUCLEOTIDE SEQUENCE [LARGE SCALE GENOMIC DNA]</scope>
    <source>
        <strain evidence="3">cv. 10/8</strain>
        <tissue evidence="2">Leaf</tissue>
    </source>
</reference>
<keyword evidence="1" id="KW-0472">Membrane</keyword>
<name>A0A392P9L3_9FABA</name>
<feature type="transmembrane region" description="Helical" evidence="1">
    <location>
        <begin position="36"/>
        <end position="52"/>
    </location>
</feature>
<dbReference type="EMBL" id="LXQA010070202">
    <property type="protein sequence ID" value="MCI08758.1"/>
    <property type="molecule type" value="Genomic_DNA"/>
</dbReference>
<proteinExistence type="predicted"/>
<keyword evidence="1" id="KW-1133">Transmembrane helix</keyword>
<dbReference type="AlphaFoldDB" id="A0A392P9L3"/>
<evidence type="ECO:0000313" key="2">
    <source>
        <dbReference type="EMBL" id="MCI08758.1"/>
    </source>
</evidence>
<protein>
    <submittedName>
        <fullName evidence="2">Uncharacterized protein</fullName>
    </submittedName>
</protein>